<comment type="caution">
    <text evidence="2">The sequence shown here is derived from an EMBL/GenBank/DDBJ whole genome shotgun (WGS) entry which is preliminary data.</text>
</comment>
<evidence type="ECO:0000313" key="3">
    <source>
        <dbReference type="Proteomes" id="UP000526033"/>
    </source>
</evidence>
<name>A0A7X9HH71_UNCKA</name>
<protein>
    <submittedName>
        <fullName evidence="2">ECF transporter S component</fullName>
    </submittedName>
</protein>
<accession>A0A7X9HH71</accession>
<gene>
    <name evidence="2" type="ORF">GYA27_03800</name>
</gene>
<evidence type="ECO:0000313" key="2">
    <source>
        <dbReference type="EMBL" id="NMB70297.1"/>
    </source>
</evidence>
<feature type="transmembrane region" description="Helical" evidence="1">
    <location>
        <begin position="44"/>
        <end position="64"/>
    </location>
</feature>
<dbReference type="Proteomes" id="UP000526033">
    <property type="component" value="Unassembled WGS sequence"/>
</dbReference>
<organism evidence="2 3">
    <name type="scientific">candidate division WWE3 bacterium</name>
    <dbReference type="NCBI Taxonomy" id="2053526"/>
    <lineage>
        <taxon>Bacteria</taxon>
        <taxon>Katanobacteria</taxon>
    </lineage>
</organism>
<keyword evidence="1" id="KW-1133">Transmembrane helix</keyword>
<feature type="transmembrane region" description="Helical" evidence="1">
    <location>
        <begin position="76"/>
        <end position="98"/>
    </location>
</feature>
<feature type="transmembrane region" description="Helical" evidence="1">
    <location>
        <begin position="14"/>
        <end position="32"/>
    </location>
</feature>
<feature type="transmembrane region" description="Helical" evidence="1">
    <location>
        <begin position="105"/>
        <end position="130"/>
    </location>
</feature>
<dbReference type="EMBL" id="JAAZNL010000046">
    <property type="protein sequence ID" value="NMB70297.1"/>
    <property type="molecule type" value="Genomic_DNA"/>
</dbReference>
<dbReference type="InterPro" id="IPR017195">
    <property type="entry name" value="ABC_thiamin-permease_prd"/>
</dbReference>
<keyword evidence="1" id="KW-0472">Membrane</keyword>
<evidence type="ECO:0000256" key="1">
    <source>
        <dbReference type="SAM" id="Phobius"/>
    </source>
</evidence>
<proteinExistence type="predicted"/>
<keyword evidence="1" id="KW-0812">Transmembrane</keyword>
<reference evidence="2 3" key="1">
    <citation type="journal article" date="2020" name="Biotechnol. Biofuels">
        <title>New insights from the biogas microbiome by comprehensive genome-resolved metagenomics of nearly 1600 species originating from multiple anaerobic digesters.</title>
        <authorList>
            <person name="Campanaro S."/>
            <person name="Treu L."/>
            <person name="Rodriguez-R L.M."/>
            <person name="Kovalovszki A."/>
            <person name="Ziels R.M."/>
            <person name="Maus I."/>
            <person name="Zhu X."/>
            <person name="Kougias P.G."/>
            <person name="Basile A."/>
            <person name="Luo G."/>
            <person name="Schluter A."/>
            <person name="Konstantinidis K.T."/>
            <person name="Angelidaki I."/>
        </authorList>
    </citation>
    <scope>NUCLEOTIDE SEQUENCE [LARGE SCALE GENOMIC DNA]</scope>
    <source>
        <strain evidence="2">AS27yjCOA_165</strain>
    </source>
</reference>
<dbReference type="Pfam" id="PF09819">
    <property type="entry name" value="ABC_cobalt"/>
    <property type="match status" value="1"/>
</dbReference>
<sequence>MNKQRWFSFTTRELVAMAILVAAAGVIQVLWAQMVYNLQWLGPFSNLFGSFGFNIVSFGVLYLVRKPGAATVVKLLAGVIELAMGSPVGPVVIFYNLVEGFAADLAFVLFKGDFSFMMVTVGSILAWLFAAPVDAYRDAVPMTLSGIVGYFGPGGMGKVWISLWVYLALLGLKKAGVKPITKVETVVTEGRVITG</sequence>
<feature type="transmembrane region" description="Helical" evidence="1">
    <location>
        <begin position="150"/>
        <end position="172"/>
    </location>
</feature>
<dbReference type="AlphaFoldDB" id="A0A7X9HH71"/>